<evidence type="ECO:0000313" key="1">
    <source>
        <dbReference type="EMBL" id="MBT9313715.1"/>
    </source>
</evidence>
<dbReference type="SUPFAM" id="SSF52833">
    <property type="entry name" value="Thioredoxin-like"/>
    <property type="match status" value="1"/>
</dbReference>
<dbReference type="PANTHER" id="PTHR33558">
    <property type="entry name" value="GLUTAREDOXIN-LIKE PROTEIN C5ORF63 HOMOLOG"/>
    <property type="match status" value="1"/>
</dbReference>
<dbReference type="InterPro" id="IPR008554">
    <property type="entry name" value="Glutaredoxin-like"/>
</dbReference>
<comment type="caution">
    <text evidence="1">The sequence shown here is derived from an EMBL/GenBank/DDBJ whole genome shotgun (WGS) entry which is preliminary data.</text>
</comment>
<dbReference type="EMBL" id="JADOER010000016">
    <property type="protein sequence ID" value="MBT9313715.1"/>
    <property type="molecule type" value="Genomic_DNA"/>
</dbReference>
<dbReference type="InterPro" id="IPR036249">
    <property type="entry name" value="Thioredoxin-like_sf"/>
</dbReference>
<gene>
    <name evidence="1" type="ORF">IXB28_16010</name>
</gene>
<proteinExistence type="predicted"/>
<protein>
    <submittedName>
        <fullName evidence="1">Glutaredoxin family protein</fullName>
    </submittedName>
</protein>
<dbReference type="Pfam" id="PF05768">
    <property type="entry name" value="Glrx-like"/>
    <property type="match status" value="1"/>
</dbReference>
<dbReference type="Gene3D" id="3.40.30.10">
    <property type="entry name" value="Glutaredoxin"/>
    <property type="match status" value="1"/>
</dbReference>
<organism evidence="1 2">
    <name type="scientific">Leptothoe kymatousa TAU-MAC 1615</name>
    <dbReference type="NCBI Taxonomy" id="2364775"/>
    <lineage>
        <taxon>Bacteria</taxon>
        <taxon>Bacillati</taxon>
        <taxon>Cyanobacteriota</taxon>
        <taxon>Cyanophyceae</taxon>
        <taxon>Nodosilineales</taxon>
        <taxon>Cymatolegaceae</taxon>
        <taxon>Leptothoe</taxon>
        <taxon>Leptothoe kymatousa</taxon>
    </lineage>
</organism>
<dbReference type="Proteomes" id="UP001196661">
    <property type="component" value="Unassembled WGS sequence"/>
</dbReference>
<sequence length="98" mass="11521">MKKLIFYTKPGCHLCEGLEEKLANLSHLPIDLEMRDITQNPAWFAEYQYEIPVLCRLIKQPETSELEKEQPLPRLSPRAPLKQLEQMLHNYLGPFETK</sequence>
<reference evidence="1 2" key="1">
    <citation type="journal article" date="2021" name="Mar. Drugs">
        <title>Genome Reduction and Secondary Metabolism of the Marine Sponge-Associated Cyanobacterium Leptothoe.</title>
        <authorList>
            <person name="Konstantinou D."/>
            <person name="Popin R.V."/>
            <person name="Fewer D.P."/>
            <person name="Sivonen K."/>
            <person name="Gkelis S."/>
        </authorList>
    </citation>
    <scope>NUCLEOTIDE SEQUENCE [LARGE SCALE GENOMIC DNA]</scope>
    <source>
        <strain evidence="1 2">TAU-MAC 1615</strain>
    </source>
</reference>
<dbReference type="PANTHER" id="PTHR33558:SF1">
    <property type="entry name" value="GLUTAREDOXIN-LIKE PROTEIN C5ORF63 HOMOLOG"/>
    <property type="match status" value="1"/>
</dbReference>
<dbReference type="InterPro" id="IPR052565">
    <property type="entry name" value="Glutaredoxin-like_YDR286C"/>
</dbReference>
<name>A0ABS5Y7C5_9CYAN</name>
<accession>A0ABS5Y7C5</accession>
<keyword evidence="2" id="KW-1185">Reference proteome</keyword>
<dbReference type="RefSeq" id="WP_215619603.1">
    <property type="nucleotide sequence ID" value="NZ_JADOER010000016.1"/>
</dbReference>
<evidence type="ECO:0000313" key="2">
    <source>
        <dbReference type="Proteomes" id="UP001196661"/>
    </source>
</evidence>